<evidence type="ECO:0000313" key="3">
    <source>
        <dbReference type="Proteomes" id="UP000468717"/>
    </source>
</evidence>
<keyword evidence="1" id="KW-1133">Transmembrane helix</keyword>
<organism evidence="2 3">
    <name type="scientific">Janthinobacterium violaceinigrum</name>
    <dbReference type="NCBI Taxonomy" id="2654252"/>
    <lineage>
        <taxon>Bacteria</taxon>
        <taxon>Pseudomonadati</taxon>
        <taxon>Pseudomonadota</taxon>
        <taxon>Betaproteobacteria</taxon>
        <taxon>Burkholderiales</taxon>
        <taxon>Oxalobacteraceae</taxon>
        <taxon>Janthinobacterium</taxon>
    </lineage>
</organism>
<comment type="caution">
    <text evidence="2">The sequence shown here is derived from an EMBL/GenBank/DDBJ whole genome shotgun (WGS) entry which is preliminary data.</text>
</comment>
<protein>
    <submittedName>
        <fullName evidence="2">Uncharacterized protein</fullName>
    </submittedName>
</protein>
<reference evidence="2 3" key="1">
    <citation type="submission" date="2019-10" db="EMBL/GenBank/DDBJ databases">
        <title>Three novel species isolated from a subtropical stream in China.</title>
        <authorList>
            <person name="Lu H."/>
        </authorList>
    </citation>
    <scope>NUCLEOTIDE SEQUENCE [LARGE SCALE GENOMIC DNA]</scope>
    <source>
        <strain evidence="2 3">FT13W</strain>
    </source>
</reference>
<proteinExistence type="predicted"/>
<dbReference type="EMBL" id="WFLI01000003">
    <property type="protein sequence ID" value="KAB8066248.1"/>
    <property type="molecule type" value="Genomic_DNA"/>
</dbReference>
<dbReference type="AlphaFoldDB" id="A0A6I1IFV4"/>
<dbReference type="Proteomes" id="UP000468717">
    <property type="component" value="Unassembled WGS sequence"/>
</dbReference>
<feature type="transmembrane region" description="Helical" evidence="1">
    <location>
        <begin position="60"/>
        <end position="77"/>
    </location>
</feature>
<evidence type="ECO:0000256" key="1">
    <source>
        <dbReference type="SAM" id="Phobius"/>
    </source>
</evidence>
<keyword evidence="1" id="KW-0472">Membrane</keyword>
<gene>
    <name evidence="2" type="ORF">GCN75_03365</name>
</gene>
<evidence type="ECO:0000313" key="2">
    <source>
        <dbReference type="EMBL" id="KAB8066248.1"/>
    </source>
</evidence>
<accession>A0A6I1IFV4</accession>
<keyword evidence="1" id="KW-0812">Transmembrane</keyword>
<sequence>MMLASCNKNTLQITMENPDTTQTQEWIIAGVIVVTSIFILTGLIFAIFKQGFQSSEAAGWTQALGSFAAIVAAVWLSRMQERKLKNDALVTAQVIGASMVFQLAQVVSNTQKSLEWFDQVGRADGDYREFEKHLVILESQPQWKAEDLAKLTPLPNNCAYKMAAGIDRINTAIGLIKEARANDGIRTDNFLRMQYAGKIASALNEGTLCFEIAAQRIQAAVHKFTSPYNG</sequence>
<name>A0A6I1IFV4_9BURK</name>
<feature type="transmembrane region" description="Helical" evidence="1">
    <location>
        <begin position="26"/>
        <end position="48"/>
    </location>
</feature>
<keyword evidence="3" id="KW-1185">Reference proteome</keyword>
<dbReference type="RefSeq" id="WP_152281347.1">
    <property type="nucleotide sequence ID" value="NZ_WFLI01000003.1"/>
</dbReference>